<dbReference type="PANTHER" id="PTHR24322:SF736">
    <property type="entry name" value="RETINOL DEHYDROGENASE 10"/>
    <property type="match status" value="1"/>
</dbReference>
<dbReference type="InterPro" id="IPR036291">
    <property type="entry name" value="NAD(P)-bd_dom_sf"/>
</dbReference>
<dbReference type="CDD" id="cd05339">
    <property type="entry name" value="17beta-HSDXI-like_SDR_c"/>
    <property type="match status" value="1"/>
</dbReference>
<evidence type="ECO:0000256" key="5">
    <source>
        <dbReference type="ARBA" id="ARBA00022989"/>
    </source>
</evidence>
<comment type="subcellular location">
    <subcellularLocation>
        <location evidence="1">Membrane</location>
        <topology evidence="1">Multi-pass membrane protein</topology>
    </subcellularLocation>
</comment>
<proteinExistence type="inferred from homology"/>
<protein>
    <recommendedName>
        <fullName evidence="10">Short-chain dehydrogenase/reductase 3</fullName>
    </recommendedName>
    <alternativeName>
        <fullName evidence="11">Retinal short-chain dehydrogenase/reductase 1</fullName>
    </alternativeName>
</protein>
<organism evidence="13 14">
    <name type="scientific">Stentor coeruleus</name>
    <dbReference type="NCBI Taxonomy" id="5963"/>
    <lineage>
        <taxon>Eukaryota</taxon>
        <taxon>Sar</taxon>
        <taxon>Alveolata</taxon>
        <taxon>Ciliophora</taxon>
        <taxon>Postciliodesmatophora</taxon>
        <taxon>Heterotrichea</taxon>
        <taxon>Heterotrichida</taxon>
        <taxon>Stentoridae</taxon>
        <taxon>Stentor</taxon>
    </lineage>
</organism>
<evidence type="ECO:0000313" key="13">
    <source>
        <dbReference type="EMBL" id="OMJ67493.1"/>
    </source>
</evidence>
<evidence type="ECO:0000256" key="7">
    <source>
        <dbReference type="ARBA" id="ARBA00023098"/>
    </source>
</evidence>
<dbReference type="Gene3D" id="3.40.50.720">
    <property type="entry name" value="NAD(P)-binding Rossmann-like Domain"/>
    <property type="match status" value="1"/>
</dbReference>
<evidence type="ECO:0000256" key="4">
    <source>
        <dbReference type="ARBA" id="ARBA00022857"/>
    </source>
</evidence>
<evidence type="ECO:0000256" key="9">
    <source>
        <dbReference type="ARBA" id="ARBA00059620"/>
    </source>
</evidence>
<comment type="similarity">
    <text evidence="2 12">Belongs to the short-chain dehydrogenases/reductases (SDR) family.</text>
</comment>
<comment type="function">
    <text evidence="9">Catalyzes the reduction of all-trans-retinal to all-trans-retinol in the presence of NADPH.</text>
</comment>
<evidence type="ECO:0000256" key="10">
    <source>
        <dbReference type="ARBA" id="ARBA00068717"/>
    </source>
</evidence>
<sequence>MNSVKDKALSLIENLTNRASKLTKNQKIAVGAVSAYFLYKFIRSTFRSVKSLNGQIVFITGAANGIGKQVAILMAREGAKVAVADIDKNKADEVVNELLAEKLQAIAIHCDVTSIESVKRAATTVRNHLGDPTILINNAGIISGKPITDIPIANVERTFKVNVISHFYTIQEFLPSMLAKNEGHIVTIASLAGLAGISRQTDYSASKHAAVGLDESLRNELRSMGSNVKTTCINPYYIDTGMFKGVRTLVPLLKEGYVSKRIVQAIKNEEKVVILPKLLSITYMFRAFLSVENFDWVMELTGANRSMETFTGRT</sequence>
<keyword evidence="14" id="KW-1185">Reference proteome</keyword>
<keyword evidence="8" id="KW-0472">Membrane</keyword>
<gene>
    <name evidence="13" type="ORF">SteCoe_35332</name>
</gene>
<evidence type="ECO:0000256" key="8">
    <source>
        <dbReference type="ARBA" id="ARBA00023136"/>
    </source>
</evidence>
<dbReference type="GO" id="GO:0052650">
    <property type="term" value="F:all-trans-retinol dehydrogenase (NADP+) activity"/>
    <property type="evidence" value="ECO:0007669"/>
    <property type="project" value="UniProtKB-ARBA"/>
</dbReference>
<dbReference type="PRINTS" id="PR00080">
    <property type="entry name" value="SDRFAMILY"/>
</dbReference>
<dbReference type="PRINTS" id="PR00081">
    <property type="entry name" value="GDHRDH"/>
</dbReference>
<evidence type="ECO:0000256" key="11">
    <source>
        <dbReference type="ARBA" id="ARBA00082544"/>
    </source>
</evidence>
<evidence type="ECO:0000256" key="2">
    <source>
        <dbReference type="ARBA" id="ARBA00006484"/>
    </source>
</evidence>
<dbReference type="OrthoDB" id="311525at2759"/>
<reference evidence="13 14" key="1">
    <citation type="submission" date="2016-11" db="EMBL/GenBank/DDBJ databases">
        <title>The macronuclear genome of Stentor coeruleus: a giant cell with tiny introns.</title>
        <authorList>
            <person name="Slabodnick M."/>
            <person name="Ruby J.G."/>
            <person name="Reiff S.B."/>
            <person name="Swart E.C."/>
            <person name="Gosai S."/>
            <person name="Prabakaran S."/>
            <person name="Witkowska E."/>
            <person name="Larue G.E."/>
            <person name="Fisher S."/>
            <person name="Freeman R.M."/>
            <person name="Gunawardena J."/>
            <person name="Chu W."/>
            <person name="Stover N.A."/>
            <person name="Gregory B.D."/>
            <person name="Nowacki M."/>
            <person name="Derisi J."/>
            <person name="Roy S.W."/>
            <person name="Marshall W.F."/>
            <person name="Sood P."/>
        </authorList>
    </citation>
    <scope>NUCLEOTIDE SEQUENCE [LARGE SCALE GENOMIC DNA]</scope>
    <source>
        <strain evidence="13">WM001</strain>
    </source>
</reference>
<dbReference type="PANTHER" id="PTHR24322">
    <property type="entry name" value="PKSB"/>
    <property type="match status" value="1"/>
</dbReference>
<evidence type="ECO:0000256" key="6">
    <source>
        <dbReference type="ARBA" id="ARBA00023002"/>
    </source>
</evidence>
<dbReference type="Pfam" id="PF00106">
    <property type="entry name" value="adh_short"/>
    <property type="match status" value="1"/>
</dbReference>
<dbReference type="SUPFAM" id="SSF51735">
    <property type="entry name" value="NAD(P)-binding Rossmann-fold domains"/>
    <property type="match status" value="1"/>
</dbReference>
<dbReference type="FunFam" id="3.40.50.720:FF:000131">
    <property type="entry name" value="Short-chain dehydrogenase/reductase 3"/>
    <property type="match status" value="1"/>
</dbReference>
<keyword evidence="5" id="KW-1133">Transmembrane helix</keyword>
<evidence type="ECO:0000256" key="3">
    <source>
        <dbReference type="ARBA" id="ARBA00022692"/>
    </source>
</evidence>
<name>A0A1R2ASI1_9CILI</name>
<keyword evidence="3" id="KW-0812">Transmembrane</keyword>
<dbReference type="Proteomes" id="UP000187209">
    <property type="component" value="Unassembled WGS sequence"/>
</dbReference>
<dbReference type="AlphaFoldDB" id="A0A1R2ASI1"/>
<evidence type="ECO:0000256" key="12">
    <source>
        <dbReference type="RuleBase" id="RU000363"/>
    </source>
</evidence>
<keyword evidence="4" id="KW-0521">NADP</keyword>
<keyword evidence="6" id="KW-0560">Oxidoreductase</keyword>
<dbReference type="EMBL" id="MPUH01001488">
    <property type="protein sequence ID" value="OMJ67493.1"/>
    <property type="molecule type" value="Genomic_DNA"/>
</dbReference>
<keyword evidence="7" id="KW-0443">Lipid metabolism</keyword>
<accession>A0A1R2ASI1</accession>
<evidence type="ECO:0000256" key="1">
    <source>
        <dbReference type="ARBA" id="ARBA00004141"/>
    </source>
</evidence>
<evidence type="ECO:0000313" key="14">
    <source>
        <dbReference type="Proteomes" id="UP000187209"/>
    </source>
</evidence>
<dbReference type="InterPro" id="IPR002347">
    <property type="entry name" value="SDR_fam"/>
</dbReference>
<comment type="caution">
    <text evidence="13">The sequence shown here is derived from an EMBL/GenBank/DDBJ whole genome shotgun (WGS) entry which is preliminary data.</text>
</comment>
<dbReference type="GO" id="GO:0016020">
    <property type="term" value="C:membrane"/>
    <property type="evidence" value="ECO:0007669"/>
    <property type="project" value="UniProtKB-SubCell"/>
</dbReference>